<keyword evidence="5" id="KW-0862">Zinc</keyword>
<protein>
    <submittedName>
        <fullName evidence="9">Murein peptide amidase A</fullName>
    </submittedName>
</protein>
<name>A0A410H6E7_9GAMM</name>
<dbReference type="Pfam" id="PF00246">
    <property type="entry name" value="Peptidase_M14"/>
    <property type="match status" value="1"/>
</dbReference>
<dbReference type="Gene3D" id="3.40.630.10">
    <property type="entry name" value="Zn peptidases"/>
    <property type="match status" value="1"/>
</dbReference>
<dbReference type="GO" id="GO:0005615">
    <property type="term" value="C:extracellular space"/>
    <property type="evidence" value="ECO:0007669"/>
    <property type="project" value="TreeGrafter"/>
</dbReference>
<keyword evidence="4" id="KW-0378">Hydrolase</keyword>
<evidence type="ECO:0000256" key="1">
    <source>
        <dbReference type="ARBA" id="ARBA00001947"/>
    </source>
</evidence>
<reference evidence="9 10" key="1">
    <citation type="journal article" date="2018" name="Environ. Microbiol.">
        <title>Genomes of ubiquitous marine and hypersaline Hydrogenovibrio, Thiomicrorhabdus and Thiomicrospira spp. encode a diversity of mechanisms to sustain chemolithoautotrophy in heterogeneous environments.</title>
        <authorList>
            <person name="Scott K.M."/>
            <person name="Williams J."/>
            <person name="Porter C.M.B."/>
            <person name="Russel S."/>
            <person name="Harmer T.L."/>
            <person name="Paul J.H."/>
            <person name="Antonen K.M."/>
            <person name="Bridges M.K."/>
            <person name="Camper G.J."/>
            <person name="Campla C.K."/>
            <person name="Casella L.G."/>
            <person name="Chase E."/>
            <person name="Conrad J.W."/>
            <person name="Cruz M.C."/>
            <person name="Dunlap D.S."/>
            <person name="Duran L."/>
            <person name="Fahsbender E.M."/>
            <person name="Goldsmith D.B."/>
            <person name="Keeley R.F."/>
            <person name="Kondoff M.R."/>
            <person name="Kussy B.I."/>
            <person name="Lane M.K."/>
            <person name="Lawler S."/>
            <person name="Leigh B.A."/>
            <person name="Lewis C."/>
            <person name="Lostal L.M."/>
            <person name="Marking D."/>
            <person name="Mancera P.A."/>
            <person name="McClenthan E.C."/>
            <person name="McIntyre E.A."/>
            <person name="Mine J.A."/>
            <person name="Modi S."/>
            <person name="Moore B.D."/>
            <person name="Morgan W.A."/>
            <person name="Nelson K.M."/>
            <person name="Nguyen K.N."/>
            <person name="Ogburn N."/>
            <person name="Parrino D.G."/>
            <person name="Pedapudi A.D."/>
            <person name="Pelham R.P."/>
            <person name="Preece A.M."/>
            <person name="Rampersad E.A."/>
            <person name="Richardson J.C."/>
            <person name="Rodgers C.M."/>
            <person name="Schaffer B.L."/>
            <person name="Sheridan N.E."/>
            <person name="Solone M.R."/>
            <person name="Staley Z.R."/>
            <person name="Tabuchi M."/>
            <person name="Waide R.J."/>
            <person name="Wanjugi P.W."/>
            <person name="Young S."/>
            <person name="Clum A."/>
            <person name="Daum C."/>
            <person name="Huntemann M."/>
            <person name="Ivanova N."/>
            <person name="Kyrpides N."/>
            <person name="Mikhailova N."/>
            <person name="Palaniappan K."/>
            <person name="Pillay M."/>
            <person name="Reddy T.B.K."/>
            <person name="Shapiro N."/>
            <person name="Stamatis D."/>
            <person name="Varghese N."/>
            <person name="Woyke T."/>
            <person name="Boden R."/>
            <person name="Freyermuth S.K."/>
            <person name="Kerfeld C.A."/>
        </authorList>
    </citation>
    <scope>NUCLEOTIDE SEQUENCE [LARGE SCALE GENOMIC DNA]</scope>
    <source>
        <strain evidence="9 10">JR-2</strain>
    </source>
</reference>
<evidence type="ECO:0000313" key="9">
    <source>
        <dbReference type="EMBL" id="QAB16489.1"/>
    </source>
</evidence>
<feature type="domain" description="Peptidase M14" evidence="8">
    <location>
        <begin position="16"/>
        <end position="271"/>
    </location>
</feature>
<keyword evidence="10" id="KW-1185">Reference proteome</keyword>
<dbReference type="Proteomes" id="UP000285478">
    <property type="component" value="Chromosome"/>
</dbReference>
<dbReference type="SUPFAM" id="SSF53187">
    <property type="entry name" value="Zn-dependent exopeptidases"/>
    <property type="match status" value="1"/>
</dbReference>
<evidence type="ECO:0000259" key="8">
    <source>
        <dbReference type="PROSITE" id="PS52035"/>
    </source>
</evidence>
<dbReference type="SMART" id="SM00631">
    <property type="entry name" value="Zn_pept"/>
    <property type="match status" value="1"/>
</dbReference>
<feature type="active site" description="Proton donor/acceptor" evidence="7">
    <location>
        <position position="247"/>
    </location>
</feature>
<dbReference type="EMBL" id="CP035033">
    <property type="protein sequence ID" value="QAB16489.1"/>
    <property type="molecule type" value="Genomic_DNA"/>
</dbReference>
<evidence type="ECO:0000256" key="2">
    <source>
        <dbReference type="ARBA" id="ARBA00005988"/>
    </source>
</evidence>
<keyword evidence="3" id="KW-0645">Protease</keyword>
<proteinExistence type="inferred from homology"/>
<accession>A0A410H6E7</accession>
<comment type="cofactor">
    <cofactor evidence="1">
        <name>Zn(2+)</name>
        <dbReference type="ChEBI" id="CHEBI:29105"/>
    </cofactor>
</comment>
<evidence type="ECO:0000313" key="10">
    <source>
        <dbReference type="Proteomes" id="UP000285478"/>
    </source>
</evidence>
<evidence type="ECO:0000256" key="5">
    <source>
        <dbReference type="ARBA" id="ARBA00022833"/>
    </source>
</evidence>
<evidence type="ECO:0000256" key="6">
    <source>
        <dbReference type="ARBA" id="ARBA00023049"/>
    </source>
</evidence>
<evidence type="ECO:0000256" key="7">
    <source>
        <dbReference type="PROSITE-ProRule" id="PRU01379"/>
    </source>
</evidence>
<dbReference type="PROSITE" id="PS52035">
    <property type="entry name" value="PEPTIDASE_M14"/>
    <property type="match status" value="1"/>
</dbReference>
<dbReference type="AlphaFoldDB" id="A0A410H6E7"/>
<keyword evidence="6" id="KW-0482">Metalloprotease</keyword>
<dbReference type="GO" id="GO:0008270">
    <property type="term" value="F:zinc ion binding"/>
    <property type="evidence" value="ECO:0007669"/>
    <property type="project" value="InterPro"/>
</dbReference>
<gene>
    <name evidence="9" type="ORF">EPV75_09390</name>
</gene>
<sequence length="282" mass="31967">MSMSQTASASVVSSPAPSNPPAITEFCQDFADKLRTVDYQGCLTLNLNQSIEHKSIEHRPLTYKEVLPANNQPPKGRILFISGIHGDEYSAISISYLWLQTLLSPESQTQYHWLFLPLANPDGLFQSPATRQNADGVDLNRNFPSPDWDELAIRTWKNHYRMNKRRYPGPTAASEPETQWMVQLVERFKPTAIISIHAPYGLLDYDGPEHAQPNKIGHLKHRALGTYPGSLGRYAGEHLNIPVLTLELKSAGRMPNQTEINHMLNDLETWVTEKIEQKEWDL</sequence>
<dbReference type="KEGG" id="htr:EPV75_09390"/>
<dbReference type="PANTHER" id="PTHR11705">
    <property type="entry name" value="PROTEASE FAMILY M14 CARBOXYPEPTIDASE A,B"/>
    <property type="match status" value="1"/>
</dbReference>
<dbReference type="InterPro" id="IPR000834">
    <property type="entry name" value="Peptidase_M14"/>
</dbReference>
<organism evidence="9 10">
    <name type="scientific">Hydrogenovibrio thermophilus</name>
    <dbReference type="NCBI Taxonomy" id="265883"/>
    <lineage>
        <taxon>Bacteria</taxon>
        <taxon>Pseudomonadati</taxon>
        <taxon>Pseudomonadota</taxon>
        <taxon>Gammaproteobacteria</taxon>
        <taxon>Thiotrichales</taxon>
        <taxon>Piscirickettsiaceae</taxon>
        <taxon>Hydrogenovibrio</taxon>
    </lineage>
</organism>
<dbReference type="GO" id="GO:0006508">
    <property type="term" value="P:proteolysis"/>
    <property type="evidence" value="ECO:0007669"/>
    <property type="project" value="UniProtKB-KW"/>
</dbReference>
<evidence type="ECO:0000256" key="3">
    <source>
        <dbReference type="ARBA" id="ARBA00022670"/>
    </source>
</evidence>
<dbReference type="GO" id="GO:0004181">
    <property type="term" value="F:metallocarboxypeptidase activity"/>
    <property type="evidence" value="ECO:0007669"/>
    <property type="project" value="InterPro"/>
</dbReference>
<comment type="similarity">
    <text evidence="2 7">Belongs to the peptidase M14 family.</text>
</comment>
<dbReference type="PANTHER" id="PTHR11705:SF143">
    <property type="entry name" value="SLL0236 PROTEIN"/>
    <property type="match status" value="1"/>
</dbReference>
<evidence type="ECO:0000256" key="4">
    <source>
        <dbReference type="ARBA" id="ARBA00022801"/>
    </source>
</evidence>